<dbReference type="GO" id="GO:0000463">
    <property type="term" value="P:maturation of LSU-rRNA from tricistronic rRNA transcript (SSU-rRNA, 5.8S rRNA, LSU-rRNA)"/>
    <property type="evidence" value="ECO:0007669"/>
    <property type="project" value="TreeGrafter"/>
</dbReference>
<gene>
    <name evidence="2" type="ORF">PBRA_005287</name>
</gene>
<proteinExistence type="predicted"/>
<reference evidence="2 3" key="1">
    <citation type="submission" date="2015-02" db="EMBL/GenBank/DDBJ databases">
        <authorList>
            <person name="Chooi Y.-H."/>
        </authorList>
    </citation>
    <scope>NUCLEOTIDE SEQUENCE [LARGE SCALE GENOMIC DNA]</scope>
    <source>
        <strain evidence="2">E3</strain>
    </source>
</reference>
<dbReference type="OrthoDB" id="72892at2759"/>
<evidence type="ECO:0000259" key="1">
    <source>
        <dbReference type="Pfam" id="PF16201"/>
    </source>
</evidence>
<dbReference type="InterPro" id="IPR032436">
    <property type="entry name" value="URB1_C"/>
</dbReference>
<organism evidence="2 3">
    <name type="scientific">Plasmodiophora brassicae</name>
    <name type="common">Clubroot disease agent</name>
    <dbReference type="NCBI Taxonomy" id="37360"/>
    <lineage>
        <taxon>Eukaryota</taxon>
        <taxon>Sar</taxon>
        <taxon>Rhizaria</taxon>
        <taxon>Endomyxa</taxon>
        <taxon>Phytomyxea</taxon>
        <taxon>Plasmodiophorida</taxon>
        <taxon>Plasmodiophoridae</taxon>
        <taxon>Plasmodiophora</taxon>
    </lineage>
</organism>
<sequence>MADESLHDILVGIQGSPSDRIRSNVERLSRSMHDDNYHTLHAYLKVSPCATELFSVITRGPSVPVATVSATFYCISSLLMHSCDTCREQIRTVAEFCCSAQVYGQIASHLASDDKNVRRNAVQLCSLVVKRCGHNILRRINWSQRVWRHSTPATTHVIINALQECPRVALTIDGAAALARLTLQNVETLSAPQMSVFVDAVANHTKLFAPVLSGTVLSRCTNLLAGGDRKAELALKLFQDILLTNQTPTALAVRAATSLDVFTSNQQRSIVLDWVKSDLCSPVVLSAYLAALRFSLEPRLSFRYVCNATFVDQLLRSLPLPSNADKDALPAPVTKAVLSSALQRQSPLVVHLAQRIVVTLARRCSKQALAMLPDSQVVIRSASSPDDPLWLSCIRAYIEASLLPRDAPWSLFASRIVGGDRIADFMRLEMLCNAPRPGNVPGEELLRSLVTTCDPRVFVRVSALVRALGLATPTDDEGARMSKRVRPSDDDVVNLRTEAFRSVDRHELLVRLLGKNPVSADDEYVALLLTVNDELARAWKEHNPSSSNVHSQMVRALVARRFPSLRFPVPELSDEACCSAIIIQAPSIPVLHRLKLAQQHLAHFPLVRALVPTRWQACDAPSVDNFIASRDLDRDVLSTLTRTCFDNEPLEEFLRQLYLAEGGPQRFGKAKKDLFSIGIAVPQWMDDELNRVIGVLEDEMDAGDSIEWVHNPDALRKACLAWETRSEITAELVNEVLRAYGATLSELDLLRYDCLAAADRHLAFDLHGRRFGSAAEGYSVLDGDKTGRNNNEWFWDCVRPIVKKNRGDPRWIVPAALAALDRSDLNGPLPAKISDCGIISFVIRGGLCSACIDVRSCSYAFLHRVQSCGSTSLSSEARLLLELVRNSVVTTDEDDDGDVNDGEADLPVIPSLTASLWASLFECVVSRKGTAHPMYKTASTILARRAWLPVRKIPDEFQMNDPFQPVRQMQWIVQCWADGLSDYTSARTMAKSGLWPRILTLHAQLANSNAVGRDIQPLWALLEAAVDVQRSRSDLVEKHSLLSFIHANIEEDGAMSCLARVTVHFLSMSCSAGVRAQCALLFHRLRSLRHRLSLPVAARLACVVGDLHVDLALTSATLTDWLTDAEGTMEHNEGDLPAIMRLCGHLQADPSSHIVLGRMLQLCPASDGGSLAIIAQAISHCCRGQADVALFAALSDLHDTATDNPELSRYLQHAMNTIIS</sequence>
<dbReference type="GO" id="GO:0005730">
    <property type="term" value="C:nucleolus"/>
    <property type="evidence" value="ECO:0007669"/>
    <property type="project" value="TreeGrafter"/>
</dbReference>
<dbReference type="Pfam" id="PF16201">
    <property type="entry name" value="NopRA1"/>
    <property type="match status" value="1"/>
</dbReference>
<keyword evidence="3" id="KW-1185">Reference proteome</keyword>
<evidence type="ECO:0000313" key="3">
    <source>
        <dbReference type="Proteomes" id="UP000039324"/>
    </source>
</evidence>
<dbReference type="PANTHER" id="PTHR13500:SF0">
    <property type="entry name" value="NUCLEOLAR PRE-RIBOSOMAL-ASSOCIATED PROTEIN 1"/>
    <property type="match status" value="1"/>
</dbReference>
<dbReference type="AlphaFoldDB" id="A0A0G4IN23"/>
<name>A0A0G4IN23_PLABS</name>
<dbReference type="PANTHER" id="PTHR13500">
    <property type="entry name" value="NUCLEOLAR PRERIBOSOMAL-ASSOCIATED PROTEIN 1"/>
    <property type="match status" value="1"/>
</dbReference>
<protein>
    <recommendedName>
        <fullName evidence="1">URB1 C-terminal domain-containing protein</fullName>
    </recommendedName>
</protein>
<dbReference type="GO" id="GO:0000466">
    <property type="term" value="P:maturation of 5.8S rRNA from tricistronic rRNA transcript (SSU-rRNA, 5.8S rRNA, LSU-rRNA)"/>
    <property type="evidence" value="ECO:0007669"/>
    <property type="project" value="TreeGrafter"/>
</dbReference>
<evidence type="ECO:0000313" key="2">
    <source>
        <dbReference type="EMBL" id="CEO96683.1"/>
    </source>
</evidence>
<dbReference type="Proteomes" id="UP000039324">
    <property type="component" value="Unassembled WGS sequence"/>
</dbReference>
<accession>A0A0G4IN23</accession>
<feature type="domain" description="URB1 C-terminal" evidence="1">
    <location>
        <begin position="846"/>
        <end position="1043"/>
    </location>
</feature>
<dbReference type="EMBL" id="CDSF01000076">
    <property type="protein sequence ID" value="CEO96683.1"/>
    <property type="molecule type" value="Genomic_DNA"/>
</dbReference>
<dbReference type="InterPro" id="IPR039844">
    <property type="entry name" value="URB1"/>
</dbReference>